<dbReference type="AlphaFoldDB" id="A0A7D8YZB1"/>
<evidence type="ECO:0000256" key="1">
    <source>
        <dbReference type="SAM" id="MobiDB-lite"/>
    </source>
</evidence>
<dbReference type="EMBL" id="QGMG01000247">
    <property type="protein sequence ID" value="TVY55383.1"/>
    <property type="molecule type" value="Genomic_DNA"/>
</dbReference>
<sequence>EFHHYWRVTHPQAWLSVRIVQSNILKYSQFHVDNPITDDLSAKGLPMAEYDGGRRIPPSRRSRRREVFKEERGGDDGRLGGCRLG</sequence>
<feature type="non-terminal residue" evidence="2">
    <location>
        <position position="1"/>
    </location>
</feature>
<organism evidence="2 3">
    <name type="scientific">Lachnellula cervina</name>
    <dbReference type="NCBI Taxonomy" id="1316786"/>
    <lineage>
        <taxon>Eukaryota</taxon>
        <taxon>Fungi</taxon>
        <taxon>Dikarya</taxon>
        <taxon>Ascomycota</taxon>
        <taxon>Pezizomycotina</taxon>
        <taxon>Leotiomycetes</taxon>
        <taxon>Helotiales</taxon>
        <taxon>Lachnaceae</taxon>
        <taxon>Lachnellula</taxon>
    </lineage>
</organism>
<evidence type="ECO:0000313" key="3">
    <source>
        <dbReference type="Proteomes" id="UP000481288"/>
    </source>
</evidence>
<gene>
    <name evidence="2" type="ORF">LCER1_G007387</name>
</gene>
<name>A0A7D8YZB1_9HELO</name>
<feature type="compositionally biased region" description="Basic and acidic residues" evidence="1">
    <location>
        <begin position="65"/>
        <end position="78"/>
    </location>
</feature>
<feature type="region of interest" description="Disordered" evidence="1">
    <location>
        <begin position="48"/>
        <end position="85"/>
    </location>
</feature>
<comment type="caution">
    <text evidence="2">The sequence shown here is derived from an EMBL/GenBank/DDBJ whole genome shotgun (WGS) entry which is preliminary data.</text>
</comment>
<feature type="non-terminal residue" evidence="2">
    <location>
        <position position="85"/>
    </location>
</feature>
<evidence type="ECO:0000313" key="2">
    <source>
        <dbReference type="EMBL" id="TVY55383.1"/>
    </source>
</evidence>
<dbReference type="Gene3D" id="3.30.70.100">
    <property type="match status" value="1"/>
</dbReference>
<dbReference type="OrthoDB" id="3183782at2759"/>
<reference evidence="2 3" key="1">
    <citation type="submission" date="2018-05" db="EMBL/GenBank/DDBJ databases">
        <title>Whole genome sequencing for identification of molecular markers to develop diagnostic detection tools for the regulated plant pathogen Lachnellula willkommii.</title>
        <authorList>
            <person name="Giroux E."/>
            <person name="Bilodeau G."/>
        </authorList>
    </citation>
    <scope>NUCLEOTIDE SEQUENCE [LARGE SCALE GENOMIC DNA]</scope>
    <source>
        <strain evidence="2 3">CBS 625.97</strain>
    </source>
</reference>
<accession>A0A7D8YZB1</accession>
<proteinExistence type="predicted"/>
<keyword evidence="3" id="KW-1185">Reference proteome</keyword>
<protein>
    <submittedName>
        <fullName evidence="2">Uncharacterized protein</fullName>
    </submittedName>
</protein>
<dbReference type="Proteomes" id="UP000481288">
    <property type="component" value="Unassembled WGS sequence"/>
</dbReference>